<evidence type="ECO:0000256" key="9">
    <source>
        <dbReference type="SAM" id="MobiDB-lite"/>
    </source>
</evidence>
<evidence type="ECO:0000256" key="8">
    <source>
        <dbReference type="PROSITE-ProRule" id="PRU10133"/>
    </source>
</evidence>
<dbReference type="InterPro" id="IPR011989">
    <property type="entry name" value="ARM-like"/>
</dbReference>
<dbReference type="SMART" id="SM00212">
    <property type="entry name" value="UBCc"/>
    <property type="match status" value="1"/>
</dbReference>
<accession>A0ABR1GF32</accession>
<feature type="compositionally biased region" description="Basic and acidic residues" evidence="9">
    <location>
        <begin position="1022"/>
        <end position="1043"/>
    </location>
</feature>
<evidence type="ECO:0000256" key="2">
    <source>
        <dbReference type="ARBA" id="ARBA00022723"/>
    </source>
</evidence>
<dbReference type="Pfam" id="PF00179">
    <property type="entry name" value="UQ_con"/>
    <property type="match status" value="1"/>
</dbReference>
<dbReference type="InterPro" id="IPR023313">
    <property type="entry name" value="UBQ-conjugating_AS"/>
</dbReference>
<gene>
    <name evidence="12" type="ORF">SO694_00010535</name>
</gene>
<feature type="repeat" description="HEAT" evidence="6">
    <location>
        <begin position="184"/>
        <end position="219"/>
    </location>
</feature>
<dbReference type="InterPro" id="IPR013083">
    <property type="entry name" value="Znf_RING/FYVE/PHD"/>
</dbReference>
<dbReference type="Pfam" id="PF10274">
    <property type="entry name" value="ParcG"/>
    <property type="match status" value="1"/>
</dbReference>
<dbReference type="InterPro" id="IPR016024">
    <property type="entry name" value="ARM-type_fold"/>
</dbReference>
<dbReference type="Gene3D" id="3.10.110.10">
    <property type="entry name" value="Ubiquitin Conjugating Enzyme"/>
    <property type="match status" value="1"/>
</dbReference>
<keyword evidence="2 7" id="KW-0479">Metal-binding</keyword>
<evidence type="ECO:0000313" key="12">
    <source>
        <dbReference type="EMBL" id="KAK7254720.1"/>
    </source>
</evidence>
<evidence type="ECO:0000256" key="4">
    <source>
        <dbReference type="ARBA" id="ARBA00022786"/>
    </source>
</evidence>
<evidence type="ECO:0000313" key="13">
    <source>
        <dbReference type="Proteomes" id="UP001363151"/>
    </source>
</evidence>
<dbReference type="PANTHER" id="PTHR21207">
    <property type="entry name" value="PARKIN COREGULATED GENE PROTEIN PARK2 COREGULATED"/>
    <property type="match status" value="1"/>
</dbReference>
<dbReference type="PROSITE" id="PS50077">
    <property type="entry name" value="HEAT_REPEAT"/>
    <property type="match status" value="1"/>
</dbReference>
<keyword evidence="4" id="KW-0833">Ubl conjugation pathway</keyword>
<dbReference type="InterPro" id="IPR019399">
    <property type="entry name" value="Parkin_co-regulated_protein"/>
</dbReference>
<feature type="region of interest" description="Disordered" evidence="9">
    <location>
        <begin position="525"/>
        <end position="561"/>
    </location>
</feature>
<feature type="compositionally biased region" description="Acidic residues" evidence="9">
    <location>
        <begin position="1048"/>
        <end position="1057"/>
    </location>
</feature>
<keyword evidence="13" id="KW-1185">Reference proteome</keyword>
<dbReference type="InterPro" id="IPR013320">
    <property type="entry name" value="ConA-like_dom_sf"/>
</dbReference>
<dbReference type="PROSITE" id="PS50127">
    <property type="entry name" value="UBC_2"/>
    <property type="match status" value="1"/>
</dbReference>
<protein>
    <recommendedName>
        <fullName evidence="14">UBC core domain-containing protein</fullName>
    </recommendedName>
</protein>
<dbReference type="SUPFAM" id="SSF49899">
    <property type="entry name" value="Concanavalin A-like lectins/glucanases"/>
    <property type="match status" value="1"/>
</dbReference>
<feature type="zinc finger region" description="TRAF-type" evidence="7">
    <location>
        <begin position="1340"/>
        <end position="1380"/>
    </location>
</feature>
<dbReference type="InterPro" id="IPR021133">
    <property type="entry name" value="HEAT_type_2"/>
</dbReference>
<dbReference type="EMBL" id="JBBJCI010000023">
    <property type="protein sequence ID" value="KAK7254720.1"/>
    <property type="molecule type" value="Genomic_DNA"/>
</dbReference>
<name>A0ABR1GF32_AURAN</name>
<dbReference type="Gene3D" id="3.30.40.10">
    <property type="entry name" value="Zinc/RING finger domain, C3HC4 (zinc finger)"/>
    <property type="match status" value="2"/>
</dbReference>
<feature type="region of interest" description="Disordered" evidence="9">
    <location>
        <begin position="14"/>
        <end position="99"/>
    </location>
</feature>
<comment type="caution">
    <text evidence="12">The sequence shown here is derived from an EMBL/GenBank/DDBJ whole genome shotgun (WGS) entry which is preliminary data.</text>
</comment>
<dbReference type="Gene3D" id="2.60.120.200">
    <property type="match status" value="1"/>
</dbReference>
<feature type="compositionally biased region" description="Low complexity" evidence="9">
    <location>
        <begin position="978"/>
        <end position="990"/>
    </location>
</feature>
<feature type="domain" description="TRAF-type" evidence="11">
    <location>
        <begin position="1340"/>
        <end position="1380"/>
    </location>
</feature>
<dbReference type="InterPro" id="IPR000608">
    <property type="entry name" value="UBC"/>
</dbReference>
<dbReference type="PROSITE" id="PS50145">
    <property type="entry name" value="ZF_TRAF"/>
    <property type="match status" value="1"/>
</dbReference>
<evidence type="ECO:0000256" key="7">
    <source>
        <dbReference type="PROSITE-ProRule" id="PRU00207"/>
    </source>
</evidence>
<feature type="region of interest" description="Disordered" evidence="9">
    <location>
        <begin position="427"/>
        <end position="447"/>
    </location>
</feature>
<evidence type="ECO:0000256" key="6">
    <source>
        <dbReference type="PROSITE-ProRule" id="PRU00103"/>
    </source>
</evidence>
<dbReference type="SUPFAM" id="SSF54495">
    <property type="entry name" value="UBC-like"/>
    <property type="match status" value="1"/>
</dbReference>
<feature type="compositionally biased region" description="Basic and acidic residues" evidence="9">
    <location>
        <begin position="530"/>
        <end position="544"/>
    </location>
</feature>
<proteinExistence type="predicted"/>
<feature type="compositionally biased region" description="Basic and acidic residues" evidence="9">
    <location>
        <begin position="708"/>
        <end position="719"/>
    </location>
</feature>
<reference evidence="12 13" key="1">
    <citation type="submission" date="2024-03" db="EMBL/GenBank/DDBJ databases">
        <title>Aureococcus anophagefferens CCMP1851 and Kratosvirus quantuckense: Draft genome of a second virus-susceptible host strain in the model system.</title>
        <authorList>
            <person name="Chase E."/>
            <person name="Truchon A.R."/>
            <person name="Schepens W."/>
            <person name="Wilhelm S.W."/>
        </authorList>
    </citation>
    <scope>NUCLEOTIDE SEQUENCE [LARGE SCALE GENOMIC DNA]</scope>
    <source>
        <strain evidence="12 13">CCMP1851</strain>
    </source>
</reference>
<feature type="region of interest" description="Disordered" evidence="9">
    <location>
        <begin position="975"/>
        <end position="1008"/>
    </location>
</feature>
<evidence type="ECO:0000256" key="3">
    <source>
        <dbReference type="ARBA" id="ARBA00022771"/>
    </source>
</evidence>
<dbReference type="PROSITE" id="PS00183">
    <property type="entry name" value="UBC_1"/>
    <property type="match status" value="1"/>
</dbReference>
<evidence type="ECO:0000256" key="5">
    <source>
        <dbReference type="ARBA" id="ARBA00022833"/>
    </source>
</evidence>
<feature type="active site" description="Glycyl thioester intermediate" evidence="8">
    <location>
        <position position="368"/>
    </location>
</feature>
<dbReference type="InterPro" id="IPR016135">
    <property type="entry name" value="UBQ-conjugating_enzyme/RWD"/>
</dbReference>
<keyword evidence="5 7" id="KW-0862">Zinc</keyword>
<dbReference type="InterPro" id="IPR001293">
    <property type="entry name" value="Znf_TRAF"/>
</dbReference>
<evidence type="ECO:0008006" key="14">
    <source>
        <dbReference type="Google" id="ProtNLM"/>
    </source>
</evidence>
<evidence type="ECO:0000259" key="11">
    <source>
        <dbReference type="PROSITE" id="PS50145"/>
    </source>
</evidence>
<feature type="region of interest" description="Disordered" evidence="9">
    <location>
        <begin position="258"/>
        <end position="324"/>
    </location>
</feature>
<sequence length="1513" mass="166113">MSEAQVREKLWARQKVWKAQQEAAAAPTAGASSAAMTPTKQNTPTRSSERSSGTRKSDTPSPSPKRSPGYTNKPSGGLPKKLGLGRIDDKGAGLGKKGKTAFATAYRSGEITQWLRVDQNGSVPKLAFATSPGDVPLDRCLPLCFTGLSEVCHPFCLLARQGARQLLEAHPNAEDVVPTLLPSLVPSLRAALADKEPDVVEAAMDVVSPLAAVVGASLAPFLDRLLPPIARKAAGGPLARKALDALRAIEDHVPDSGAKIKSKAMQKNPPEGISVGLGDDEDMRGPGVAPTARARGTGRAATRRAGAPALPARARRAAPFRDGRARRSEGGMFKAVMEFPKDFPDMPPSMTFTTKMWHPNIYPDGRVCISILHPPGDDPQNEQETADLRWRPVLGVESIPHGRGALSVCMAELDAWPSARPWSSGATPGGLGALDLPRSATADGAPRSFLEESDDLHRTGRDRLWPYCVRLKQSPVQRVLAERARQLTAAERPVAPPPFVDLGNFDAARRLPSLRPPAAEKLAARPLPAHKAEPRRRNFQERSGQRHWSAAEDDASVSSSAERVRVAGELEALGWGELDLEERPLEDVSIADIEAELQRVADAIARAKDEPDVPFDKTFHVPDRYREGYEDETAVTFGAVEEDDISKDARKLARPWRRAKPPLAMPFHRTLERRDLFLHANAEALARANAAADAENRAGARPAARAAPRRDGAARGDDDAPLRARAYRDRMAELATYRKTELGECQHCGDMVPLAKMAAHAANFCRNRLQPCKNADCGCAVMVRPITAKWHEEADHLLEPRSCLRFPGAAGFRPTYVALDEADLDPPWTAEFWVWRPKPADALRSKARACLKAHRVQKEKEHVVATLEAEVKALEEKATTAFSGVGGETKEEIMKRSSAITDTIIETNAAMMDAAVTAYVSKNVSYELIRSVRRLISELEDDNDVLRAALEPMVHGFRPLNPAKKRFGVLAEAPPPEDAVAAAPASADPLALRREGDDAETPYYDSVDEVRRALDEVIKEMDAKPHEHHDDHKGDETKDEPKDGGGGGDDDDDDDDDDGRRKKQSAKERRATMRKKKKERAREKLHHKRDASHGKSVKKRALELLLGNEGHEAVAASSKCKLLFEVDHSKGKKPSNKGHLGVSFPGVGTFTLSHEPLPTERWVHVAFVASEQKSLSAFVDGHRVTNKPVVAPKGCDMKLPMRDIGGDRGAPHGSLHGLLLEARYWHVARTKQELKAEAGELPPADAKANGLVGWWTFEEHRGGWAHDRAELRYRSPIKGWTDAKSDVDPELTLRWGEAVAHSGGLDPPTPASLEKGVCQVELRRCRLAAKGREAFGVELCDRGCGAEVMRYKLRMHKEYECPLRPVVCPQCARAMPFSELARHERGDATHAPTCPVVVQREALASKHAAGALVVECYQGCGAMLKRADMDRHQRRDCEMRLEACPNNCGESIAHCRMKDHIANFCGNPFFVAQRRMIRKYRHVKKYARPWATGDDAKDVEYVSSEDEYSDDDR</sequence>
<organism evidence="12 13">
    <name type="scientific">Aureococcus anophagefferens</name>
    <name type="common">Harmful bloom alga</name>
    <dbReference type="NCBI Taxonomy" id="44056"/>
    <lineage>
        <taxon>Eukaryota</taxon>
        <taxon>Sar</taxon>
        <taxon>Stramenopiles</taxon>
        <taxon>Ochrophyta</taxon>
        <taxon>Pelagophyceae</taxon>
        <taxon>Pelagomonadales</taxon>
        <taxon>Pelagomonadaceae</taxon>
        <taxon>Aureococcus</taxon>
    </lineage>
</organism>
<dbReference type="Pfam" id="PF13385">
    <property type="entry name" value="Laminin_G_3"/>
    <property type="match status" value="1"/>
</dbReference>
<feature type="region of interest" description="Disordered" evidence="9">
    <location>
        <begin position="693"/>
        <end position="719"/>
    </location>
</feature>
<dbReference type="PANTHER" id="PTHR21207:SF1">
    <property type="entry name" value="PACRG-LIKE PROTEIN"/>
    <property type="match status" value="1"/>
</dbReference>
<evidence type="ECO:0000256" key="1">
    <source>
        <dbReference type="ARBA" id="ARBA00022679"/>
    </source>
</evidence>
<feature type="compositionally biased region" description="Low complexity" evidence="9">
    <location>
        <begin position="289"/>
        <end position="312"/>
    </location>
</feature>
<dbReference type="Proteomes" id="UP001363151">
    <property type="component" value="Unassembled WGS sequence"/>
</dbReference>
<feature type="compositionally biased region" description="Low complexity" evidence="9">
    <location>
        <begin position="73"/>
        <end position="85"/>
    </location>
</feature>
<feature type="compositionally biased region" description="Low complexity" evidence="9">
    <location>
        <begin position="693"/>
        <end position="706"/>
    </location>
</feature>
<keyword evidence="3 7" id="KW-0863">Zinc-finger</keyword>
<dbReference type="Gene3D" id="1.25.10.10">
    <property type="entry name" value="Leucine-rich Repeat Variant"/>
    <property type="match status" value="1"/>
</dbReference>
<feature type="region of interest" description="Disordered" evidence="9">
    <location>
        <begin position="1022"/>
        <end position="1097"/>
    </location>
</feature>
<keyword evidence="1" id="KW-0808">Transferase</keyword>
<evidence type="ECO:0000259" key="10">
    <source>
        <dbReference type="PROSITE" id="PS50127"/>
    </source>
</evidence>
<dbReference type="SUPFAM" id="SSF48371">
    <property type="entry name" value="ARM repeat"/>
    <property type="match status" value="1"/>
</dbReference>
<feature type="compositionally biased region" description="Low complexity" evidence="9">
    <location>
        <begin position="19"/>
        <end position="38"/>
    </location>
</feature>
<feature type="compositionally biased region" description="Basic residues" evidence="9">
    <location>
        <begin position="1072"/>
        <end position="1097"/>
    </location>
</feature>
<feature type="domain" description="UBC core" evidence="10">
    <location>
        <begin position="253"/>
        <end position="462"/>
    </location>
</feature>